<feature type="coiled-coil region" evidence="2">
    <location>
        <begin position="104"/>
        <end position="176"/>
    </location>
</feature>
<dbReference type="InterPro" id="IPR058625">
    <property type="entry name" value="MdtA-like_BSH"/>
</dbReference>
<dbReference type="PANTHER" id="PTHR30367">
    <property type="entry name" value="P-HYDROXYBENZOIC ACID EFFLUX PUMP SUBUNIT AAEA-RELATED"/>
    <property type="match status" value="1"/>
</dbReference>
<comment type="caution">
    <text evidence="6">The sequence shown here is derived from an EMBL/GenBank/DDBJ whole genome shotgun (WGS) entry which is preliminary data.</text>
</comment>
<reference evidence="6" key="1">
    <citation type="journal article" date="2014" name="Front. Microbiol.">
        <title>High frequency of phylogenetically diverse reductive dehalogenase-homologous genes in deep subseafloor sedimentary metagenomes.</title>
        <authorList>
            <person name="Kawai M."/>
            <person name="Futagami T."/>
            <person name="Toyoda A."/>
            <person name="Takaki Y."/>
            <person name="Nishi S."/>
            <person name="Hori S."/>
            <person name="Arai W."/>
            <person name="Tsubouchi T."/>
            <person name="Morono Y."/>
            <person name="Uchiyama I."/>
            <person name="Ito T."/>
            <person name="Fujiyama A."/>
            <person name="Inagaki F."/>
            <person name="Takami H."/>
        </authorList>
    </citation>
    <scope>NUCLEOTIDE SEQUENCE</scope>
    <source>
        <strain evidence="6">Expedition CK06-06</strain>
    </source>
</reference>
<feature type="transmembrane region" description="Helical" evidence="3">
    <location>
        <begin position="30"/>
        <end position="51"/>
    </location>
</feature>
<dbReference type="Gene3D" id="1.10.287.470">
    <property type="entry name" value="Helix hairpin bin"/>
    <property type="match status" value="1"/>
</dbReference>
<keyword evidence="3" id="KW-1133">Transmembrane helix</keyword>
<feature type="transmembrane region" description="Helical" evidence="3">
    <location>
        <begin position="7"/>
        <end position="24"/>
    </location>
</feature>
<evidence type="ECO:0000259" key="4">
    <source>
        <dbReference type="Pfam" id="PF25876"/>
    </source>
</evidence>
<feature type="domain" description="Multidrug resistance protein MdtA-like alpha-helical hairpin" evidence="4">
    <location>
        <begin position="105"/>
        <end position="172"/>
    </location>
</feature>
<dbReference type="PANTHER" id="PTHR30367:SF1">
    <property type="entry name" value="MULTIDRUG RESISTANCE PROTEIN MDTN"/>
    <property type="match status" value="1"/>
</dbReference>
<gene>
    <name evidence="6" type="ORF">S01H1_75914</name>
</gene>
<keyword evidence="3" id="KW-0472">Membrane</keyword>
<dbReference type="AlphaFoldDB" id="X0Y8S2"/>
<keyword evidence="2" id="KW-0175">Coiled coil</keyword>
<dbReference type="Pfam" id="PF25876">
    <property type="entry name" value="HH_MFP_RND"/>
    <property type="match status" value="1"/>
</dbReference>
<evidence type="ECO:0000256" key="2">
    <source>
        <dbReference type="SAM" id="Coils"/>
    </source>
</evidence>
<proteinExistence type="predicted"/>
<feature type="domain" description="Multidrug resistance protein MdtA-like barrel-sandwich hybrid" evidence="5">
    <location>
        <begin position="65"/>
        <end position="203"/>
    </location>
</feature>
<dbReference type="InterPro" id="IPR058624">
    <property type="entry name" value="MdtA-like_HH"/>
</dbReference>
<feature type="non-terminal residue" evidence="6">
    <location>
        <position position="217"/>
    </location>
</feature>
<dbReference type="InterPro" id="IPR050393">
    <property type="entry name" value="MFP_Efflux_Pump"/>
</dbReference>
<dbReference type="GO" id="GO:0022857">
    <property type="term" value="F:transmembrane transporter activity"/>
    <property type="evidence" value="ECO:0007669"/>
    <property type="project" value="InterPro"/>
</dbReference>
<keyword evidence="3" id="KW-0812">Transmembrane</keyword>
<dbReference type="GO" id="GO:0016020">
    <property type="term" value="C:membrane"/>
    <property type="evidence" value="ECO:0007669"/>
    <property type="project" value="InterPro"/>
</dbReference>
<dbReference type="Pfam" id="PF25917">
    <property type="entry name" value="BSH_RND"/>
    <property type="match status" value="1"/>
</dbReference>
<dbReference type="EMBL" id="BARS01050905">
    <property type="protein sequence ID" value="GAG52244.1"/>
    <property type="molecule type" value="Genomic_DNA"/>
</dbReference>
<evidence type="ECO:0000313" key="6">
    <source>
        <dbReference type="EMBL" id="GAG52244.1"/>
    </source>
</evidence>
<evidence type="ECO:0000256" key="1">
    <source>
        <dbReference type="ARBA" id="ARBA00004167"/>
    </source>
</evidence>
<evidence type="ECO:0000259" key="5">
    <source>
        <dbReference type="Pfam" id="PF25917"/>
    </source>
</evidence>
<dbReference type="InterPro" id="IPR006143">
    <property type="entry name" value="RND_pump_MFP"/>
</dbReference>
<organism evidence="6">
    <name type="scientific">marine sediment metagenome</name>
    <dbReference type="NCBI Taxonomy" id="412755"/>
    <lineage>
        <taxon>unclassified sequences</taxon>
        <taxon>metagenomes</taxon>
        <taxon>ecological metagenomes</taxon>
    </lineage>
</organism>
<protein>
    <submittedName>
        <fullName evidence="6">Uncharacterized protein</fullName>
    </submittedName>
</protein>
<comment type="subcellular location">
    <subcellularLocation>
        <location evidence="1">Membrane</location>
        <topology evidence="1">Single-pass membrane protein</topology>
    </subcellularLocation>
</comment>
<sequence>MIAFLIICYSVFYWLFFVKLKLFAKNAPNISIFVGIGVVLIGAIVFMWLTFAPTTPDARVFQYVIQIVPNVKGTVIDVPVEPVVQVKKGEVLYRIDPIPYQASVDQIEASIRQVEAQKRRAEIEVEREKALVSQSAAAQRDLDRWTAQLDEATAGIDSLNAQLDSAKWQLDETEVRAPHDGYVVNLQLRPGTYVSNIPAAAAMTFVSEEDRQLLASF</sequence>
<dbReference type="NCBIfam" id="TIGR01730">
    <property type="entry name" value="RND_mfp"/>
    <property type="match status" value="1"/>
</dbReference>
<dbReference type="Gene3D" id="2.40.50.100">
    <property type="match status" value="1"/>
</dbReference>
<accession>X0Y8S2</accession>
<evidence type="ECO:0000256" key="3">
    <source>
        <dbReference type="SAM" id="Phobius"/>
    </source>
</evidence>
<name>X0Y8S2_9ZZZZ</name>
<dbReference type="SUPFAM" id="SSF111369">
    <property type="entry name" value="HlyD-like secretion proteins"/>
    <property type="match status" value="1"/>
</dbReference>